<proteinExistence type="predicted"/>
<accession>A0A1Y5HQT1</accession>
<organism evidence="1 2">
    <name type="scientific">Oleispira antarctica</name>
    <dbReference type="NCBI Taxonomy" id="188908"/>
    <lineage>
        <taxon>Bacteria</taxon>
        <taxon>Pseudomonadati</taxon>
        <taxon>Pseudomonadota</taxon>
        <taxon>Gammaproteobacteria</taxon>
        <taxon>Oceanospirillales</taxon>
        <taxon>Oceanospirillaceae</taxon>
        <taxon>Oleispira</taxon>
    </lineage>
</organism>
<name>A0A1Y5HQT1_OLEAN</name>
<evidence type="ECO:0000313" key="1">
    <source>
        <dbReference type="EMBL" id="OUS38214.1"/>
    </source>
</evidence>
<protein>
    <submittedName>
        <fullName evidence="1">Uncharacterized protein</fullName>
    </submittedName>
</protein>
<reference evidence="2" key="1">
    <citation type="journal article" date="2017" name="Proc. Natl. Acad. Sci. U.S.A.">
        <title>Simulation of Deepwater Horizon oil plume reveals substrate specialization within a complex community of hydrocarbon degraders.</title>
        <authorList>
            <person name="Hu P."/>
            <person name="Dubinsky E.A."/>
            <person name="Probst A.J."/>
            <person name="Wang J."/>
            <person name="Sieber C.M.K."/>
            <person name="Tom L.M."/>
            <person name="Gardinali P."/>
            <person name="Banfield J.F."/>
            <person name="Atlas R.M."/>
            <person name="Andersen G.L."/>
        </authorList>
    </citation>
    <scope>NUCLEOTIDE SEQUENCE [LARGE SCALE GENOMIC DNA]</scope>
</reference>
<gene>
    <name evidence="1" type="ORF">A9R00_10700</name>
</gene>
<dbReference type="AlphaFoldDB" id="A0A1Y5HQT1"/>
<comment type="caution">
    <text evidence="1">The sequence shown here is derived from an EMBL/GenBank/DDBJ whole genome shotgun (WGS) entry which is preliminary data.</text>
</comment>
<dbReference type="Proteomes" id="UP000227088">
    <property type="component" value="Unassembled WGS sequence"/>
</dbReference>
<dbReference type="EMBL" id="MABE01000614">
    <property type="protein sequence ID" value="OUS38214.1"/>
    <property type="molecule type" value="Genomic_DNA"/>
</dbReference>
<evidence type="ECO:0000313" key="2">
    <source>
        <dbReference type="Proteomes" id="UP000227088"/>
    </source>
</evidence>
<sequence>MNKTTPTVPATLVSIFLVPITLLCTACEFSKDLNVQNIKGYDFSLNDIQAHCTVKREGDRHLAIVCARENLTPLVHGCEGQMTKGLSDPRFSCGGGLWVLNKPCHIEMLDTHSGNIKCKKS</sequence>